<evidence type="ECO:0000313" key="3">
    <source>
        <dbReference type="EMBL" id="CAD7279437.1"/>
    </source>
</evidence>
<dbReference type="EMBL" id="OA883677">
    <property type="protein sequence ID" value="CAD7279437.1"/>
    <property type="molecule type" value="Genomic_DNA"/>
</dbReference>
<feature type="compositionally biased region" description="Basic and acidic residues" evidence="1">
    <location>
        <begin position="57"/>
        <end position="66"/>
    </location>
</feature>
<evidence type="ECO:0000259" key="2">
    <source>
        <dbReference type="Pfam" id="PF10213"/>
    </source>
</evidence>
<evidence type="ECO:0000256" key="1">
    <source>
        <dbReference type="SAM" id="MobiDB-lite"/>
    </source>
</evidence>
<dbReference type="PANTHER" id="PTHR13490">
    <property type="entry name" value="MITOCHONDRIAL 28S RIBOSOMAL PROTEIN S28"/>
    <property type="match status" value="1"/>
</dbReference>
<protein>
    <recommendedName>
        <fullName evidence="2">Small ribosomal subunit protein mS35 mitochondrial conserved domain-containing protein</fullName>
    </recommendedName>
</protein>
<feature type="domain" description="Small ribosomal subunit protein mS35 mitochondrial conserved" evidence="2">
    <location>
        <begin position="177"/>
        <end position="259"/>
    </location>
</feature>
<keyword evidence="4" id="KW-1185">Reference proteome</keyword>
<dbReference type="GO" id="GO:0003735">
    <property type="term" value="F:structural constituent of ribosome"/>
    <property type="evidence" value="ECO:0007669"/>
    <property type="project" value="InterPro"/>
</dbReference>
<dbReference type="PANTHER" id="PTHR13490:SF0">
    <property type="entry name" value="SMALL RIBOSOMAL SUBUNIT PROTEIN MS35"/>
    <property type="match status" value="1"/>
</dbReference>
<feature type="region of interest" description="Disordered" evidence="1">
    <location>
        <begin position="57"/>
        <end position="80"/>
    </location>
</feature>
<dbReference type="AlphaFoldDB" id="A0A7R9BT15"/>
<dbReference type="EMBL" id="CAJPEX010001640">
    <property type="protein sequence ID" value="CAG0919589.1"/>
    <property type="molecule type" value="Genomic_DNA"/>
</dbReference>
<dbReference type="GO" id="GO:0005763">
    <property type="term" value="C:mitochondrial small ribosomal subunit"/>
    <property type="evidence" value="ECO:0007669"/>
    <property type="project" value="TreeGrafter"/>
</dbReference>
<proteinExistence type="predicted"/>
<dbReference type="Proteomes" id="UP000678499">
    <property type="component" value="Unassembled WGS sequence"/>
</dbReference>
<dbReference type="InterPro" id="IPR039848">
    <property type="entry name" value="Ribosomal_mS35_mt"/>
</dbReference>
<name>A0A7R9BT15_9CRUS</name>
<dbReference type="Pfam" id="PF10213">
    <property type="entry name" value="MRP-S28"/>
    <property type="match status" value="1"/>
</dbReference>
<sequence>MTPLWSQFGNRGTQCRSSQIFRDFLARGSFCRYSTKLDATRTNTDEGEFRVLDIARKRAPRNEQRERRKKNTPILPPRADRMPIDQDWGNVWPTSRTFHPATVPLPLRMGYSEKGVAPGKFANAELMKIPNFLHLTPPVVARQCEALKKFCTSWPSGLETEKDVQRHFPLEFATCSYLHSGTSIRDPNARIVTLKFKLSTLNLDKRSKDKYLRLLGEKYDAKTDTVTIVVDRCPSRQQNLDFARYVFSVLFMEAKQVEDWESEKKLHDLEEFVWSGSTSENNALALVNKIKASKSCPNVYQSLPSDPSADEFEKLEVVQEYSRVLKTVLEDGETNENWVNYGKAVEKLLDIPRVESSR</sequence>
<reference evidence="3" key="1">
    <citation type="submission" date="2020-11" db="EMBL/GenBank/DDBJ databases">
        <authorList>
            <person name="Tran Van P."/>
        </authorList>
    </citation>
    <scope>NUCLEOTIDE SEQUENCE</scope>
</reference>
<dbReference type="OrthoDB" id="283424at2759"/>
<organism evidence="3">
    <name type="scientific">Notodromas monacha</name>
    <dbReference type="NCBI Taxonomy" id="399045"/>
    <lineage>
        <taxon>Eukaryota</taxon>
        <taxon>Metazoa</taxon>
        <taxon>Ecdysozoa</taxon>
        <taxon>Arthropoda</taxon>
        <taxon>Crustacea</taxon>
        <taxon>Oligostraca</taxon>
        <taxon>Ostracoda</taxon>
        <taxon>Podocopa</taxon>
        <taxon>Podocopida</taxon>
        <taxon>Cypridocopina</taxon>
        <taxon>Cypridoidea</taxon>
        <taxon>Cyprididae</taxon>
        <taxon>Notodromas</taxon>
    </lineage>
</organism>
<dbReference type="InterPro" id="IPR019349">
    <property type="entry name" value="Ribosomal_mS35_mit"/>
</dbReference>
<accession>A0A7R9BT15</accession>
<gene>
    <name evidence="3" type="ORF">NMOB1V02_LOCUS7110</name>
</gene>
<evidence type="ECO:0000313" key="4">
    <source>
        <dbReference type="Proteomes" id="UP000678499"/>
    </source>
</evidence>
<dbReference type="GO" id="GO:0032543">
    <property type="term" value="P:mitochondrial translation"/>
    <property type="evidence" value="ECO:0007669"/>
    <property type="project" value="InterPro"/>
</dbReference>